<dbReference type="InterPro" id="IPR011102">
    <property type="entry name" value="Sig_transdc_His_kinase_HWE"/>
</dbReference>
<evidence type="ECO:0000256" key="14">
    <source>
        <dbReference type="ARBA" id="ARBA00022991"/>
    </source>
</evidence>
<reference evidence="19" key="1">
    <citation type="journal article" date="2016" name="Front. Microbiol.">
        <title>Genome Sequence of the Piezophilic, Mesophilic Sulfate-Reducing Bacterium Desulfovibrio indicus J2T.</title>
        <authorList>
            <person name="Cao J."/>
            <person name="Maignien L."/>
            <person name="Shao Z."/>
            <person name="Alain K."/>
            <person name="Jebbar M."/>
        </authorList>
    </citation>
    <scope>NUCLEOTIDE SEQUENCE</scope>
    <source>
        <strain evidence="19">DSM 21893</strain>
    </source>
</reference>
<keyword evidence="5" id="KW-0597">Phosphoprotein</keyword>
<keyword evidence="8" id="KW-0288">FMN</keyword>
<feature type="domain" description="PAC" evidence="18">
    <location>
        <begin position="675"/>
        <end position="728"/>
    </location>
</feature>
<evidence type="ECO:0000256" key="6">
    <source>
        <dbReference type="ARBA" id="ARBA00022606"/>
    </source>
</evidence>
<dbReference type="RefSeq" id="WP_192216455.1">
    <property type="nucleotide sequence ID" value="NZ_BPQF01000019.1"/>
</dbReference>
<dbReference type="CDD" id="cd00130">
    <property type="entry name" value="PAS"/>
    <property type="match status" value="2"/>
</dbReference>
<evidence type="ECO:0000313" key="20">
    <source>
        <dbReference type="Proteomes" id="UP001055307"/>
    </source>
</evidence>
<keyword evidence="20" id="KW-1185">Reference proteome</keyword>
<keyword evidence="14" id="KW-0157">Chromophore</keyword>
<evidence type="ECO:0000256" key="15">
    <source>
        <dbReference type="ARBA" id="ARBA00023026"/>
    </source>
</evidence>
<dbReference type="GO" id="GO:0004673">
    <property type="term" value="F:protein histidine kinase activity"/>
    <property type="evidence" value="ECO:0007669"/>
    <property type="project" value="UniProtKB-EC"/>
</dbReference>
<dbReference type="Pfam" id="PF13185">
    <property type="entry name" value="GAF_2"/>
    <property type="match status" value="1"/>
</dbReference>
<keyword evidence="7" id="KW-0285">Flavoprotein</keyword>
<dbReference type="SMART" id="SM00086">
    <property type="entry name" value="PAC"/>
    <property type="match status" value="2"/>
</dbReference>
<feature type="domain" description="PAC" evidence="18">
    <location>
        <begin position="545"/>
        <end position="597"/>
    </location>
</feature>
<dbReference type="Pfam" id="PF13188">
    <property type="entry name" value="PAS_8"/>
    <property type="match status" value="1"/>
</dbReference>
<dbReference type="Pfam" id="PF08448">
    <property type="entry name" value="PAS_4"/>
    <property type="match status" value="1"/>
</dbReference>
<dbReference type="Pfam" id="PF08447">
    <property type="entry name" value="PAS_3"/>
    <property type="match status" value="1"/>
</dbReference>
<evidence type="ECO:0000256" key="2">
    <source>
        <dbReference type="ARBA" id="ARBA00012438"/>
    </source>
</evidence>
<keyword evidence="12" id="KW-0418">Kinase</keyword>
<comment type="caution">
    <text evidence="19">The sequence shown here is derived from an EMBL/GenBank/DDBJ whole genome shotgun (WGS) entry which is preliminary data.</text>
</comment>
<dbReference type="SMART" id="SM00911">
    <property type="entry name" value="HWE_HK"/>
    <property type="match status" value="1"/>
</dbReference>
<dbReference type="PROSITE" id="PS50112">
    <property type="entry name" value="PAS"/>
    <property type="match status" value="1"/>
</dbReference>
<evidence type="ECO:0000256" key="9">
    <source>
        <dbReference type="ARBA" id="ARBA00022679"/>
    </source>
</evidence>
<dbReference type="Proteomes" id="UP001055307">
    <property type="component" value="Unassembled WGS sequence"/>
</dbReference>
<evidence type="ECO:0000256" key="11">
    <source>
        <dbReference type="ARBA" id="ARBA00022741"/>
    </source>
</evidence>
<dbReference type="GO" id="GO:0009881">
    <property type="term" value="F:photoreceptor activity"/>
    <property type="evidence" value="ECO:0007669"/>
    <property type="project" value="UniProtKB-KW"/>
</dbReference>
<dbReference type="InterPro" id="IPR003018">
    <property type="entry name" value="GAF"/>
</dbReference>
<organism evidence="19 20">
    <name type="scientific">Methylobacterium bullatum</name>
    <dbReference type="NCBI Taxonomy" id="570505"/>
    <lineage>
        <taxon>Bacteria</taxon>
        <taxon>Pseudomonadati</taxon>
        <taxon>Pseudomonadota</taxon>
        <taxon>Alphaproteobacteria</taxon>
        <taxon>Hyphomicrobiales</taxon>
        <taxon>Methylobacteriaceae</taxon>
        <taxon>Methylobacterium</taxon>
    </lineage>
</organism>
<dbReference type="SUPFAM" id="SSF55785">
    <property type="entry name" value="PYP-like sensor domain (PAS domain)"/>
    <property type="match status" value="4"/>
</dbReference>
<dbReference type="PROSITE" id="PS50113">
    <property type="entry name" value="PAC"/>
    <property type="match status" value="2"/>
</dbReference>
<protein>
    <recommendedName>
        <fullName evidence="3">Blue-light-activated histidine kinase</fullName>
        <ecNumber evidence="2">2.7.13.3</ecNumber>
    </recommendedName>
</protein>
<dbReference type="NCBIfam" id="TIGR00229">
    <property type="entry name" value="sensory_box"/>
    <property type="match status" value="3"/>
</dbReference>
<sequence length="948" mass="105609">MTPTVVPVGFAGLDEVSITDALVARPVRPPDYEAQAHALAELARELAVSPDTVLQRIADLLVGMGLAGSAGISILEPGEAPKRVRRAAIAGSWAAHRGGTIPFAESPCGLAVTRNTPLLFSRPHARLAAASVEPPLQELLMVPFHAGDEPVGTLWVGTHDLDYTFDGEDLRLLTRLTHFASAACVMTRALDEARPQGLRGTEAWHRADLEREVSERMAGLQRSRDLLQTTLDSSMDMIQVFEAVRDASGEIVDFRWRLNNHTAERTLGEVRGQSLVERSPGVVRDGIFDVFRQVVETGLPSVAERRHAHGRCDGWFHQSVVKLGDGVATTTREMTAWKEAHAKLEESEAKYRHLFNSIDEGVCIVEMMFDDRQRPVDYRFLSVNPAFDQQTGLGDATGRTMRDLLPELEANWFETFGRIARNGVAERFERRSIALGRWYEVYAFRVGTAEQRQVALLFKDIQPRKRAEAALRESEERFRAFVTASSDVVYRMTPDWSELQWLEGRAFKNVPDQPSRTWLDRYIRPEDQAEVRAAIDRAMATRSIFELEHAVIRSDGSLGWCVSRAVPTLTDTGEIREWLGAASDVTARRSAETALRESEERLSQFGEASSDVLWMRDAATFQWIYLTPAFETIYGLDRTSALAGDHLVSWAELIVPDDRERAVESLHRVRAGERVTFEYRVGRPGDGGIRWIRDTGFPMRDAAGAVCWIGGVGRDITEEKETAEHMSVLVAELQHRTRNLMGVVRATADKTLRNSSGLDDFRERYGTRLAALARVQGLLSRLGEGERVSFDELIRSEVAALDDEASRVSLSGPKAVPLRSSTVQIFALALHELATNALKYGALAQPQAHLEIRWHVELAEPERAPWLHVDWRERGVRMPARDGPPQGRGSGRELIERALPYQLGARTTFVMEPDGVHCTIALPVSGHTIRERAKAASRRSSEPADPGG</sequence>
<evidence type="ECO:0000256" key="3">
    <source>
        <dbReference type="ARBA" id="ARBA00021740"/>
    </source>
</evidence>
<dbReference type="GO" id="GO:0005524">
    <property type="term" value="F:ATP binding"/>
    <property type="evidence" value="ECO:0007669"/>
    <property type="project" value="UniProtKB-KW"/>
</dbReference>
<evidence type="ECO:0000256" key="12">
    <source>
        <dbReference type="ARBA" id="ARBA00022777"/>
    </source>
</evidence>
<gene>
    <name evidence="19" type="ORF">OICFNHDK_3609</name>
</gene>
<dbReference type="SMART" id="SM00091">
    <property type="entry name" value="PAS"/>
    <property type="match status" value="2"/>
</dbReference>
<evidence type="ECO:0000256" key="1">
    <source>
        <dbReference type="ARBA" id="ARBA00000085"/>
    </source>
</evidence>
<dbReference type="Gene3D" id="3.30.450.40">
    <property type="match status" value="1"/>
</dbReference>
<evidence type="ECO:0000256" key="10">
    <source>
        <dbReference type="ARBA" id="ARBA00022737"/>
    </source>
</evidence>
<feature type="domain" description="PAS" evidence="17">
    <location>
        <begin position="598"/>
        <end position="673"/>
    </location>
</feature>
<dbReference type="Pfam" id="PF07536">
    <property type="entry name" value="HWE_HK"/>
    <property type="match status" value="1"/>
</dbReference>
<dbReference type="InterPro" id="IPR001610">
    <property type="entry name" value="PAC"/>
</dbReference>
<dbReference type="PANTHER" id="PTHR41523:SF7">
    <property type="entry name" value="HISTIDINE KINASE"/>
    <property type="match status" value="1"/>
</dbReference>
<dbReference type="InterPro" id="IPR035965">
    <property type="entry name" value="PAS-like_dom_sf"/>
</dbReference>
<dbReference type="Gene3D" id="3.30.450.20">
    <property type="entry name" value="PAS domain"/>
    <property type="match status" value="4"/>
</dbReference>
<evidence type="ECO:0000259" key="17">
    <source>
        <dbReference type="PROSITE" id="PS50112"/>
    </source>
</evidence>
<proteinExistence type="predicted"/>
<keyword evidence="16" id="KW-0675">Receptor</keyword>
<evidence type="ECO:0000259" key="18">
    <source>
        <dbReference type="PROSITE" id="PS50113"/>
    </source>
</evidence>
<evidence type="ECO:0000256" key="7">
    <source>
        <dbReference type="ARBA" id="ARBA00022630"/>
    </source>
</evidence>
<keyword evidence="9" id="KW-0808">Transferase</keyword>
<dbReference type="SUPFAM" id="SSF55781">
    <property type="entry name" value="GAF domain-like"/>
    <property type="match status" value="1"/>
</dbReference>
<dbReference type="PANTHER" id="PTHR41523">
    <property type="entry name" value="TWO-COMPONENT SYSTEM SENSOR PROTEIN"/>
    <property type="match status" value="1"/>
</dbReference>
<evidence type="ECO:0000256" key="8">
    <source>
        <dbReference type="ARBA" id="ARBA00022643"/>
    </source>
</evidence>
<dbReference type="EC" id="2.7.13.3" evidence="2"/>
<dbReference type="InterPro" id="IPR000014">
    <property type="entry name" value="PAS"/>
</dbReference>
<dbReference type="InterPro" id="IPR000700">
    <property type="entry name" value="PAS-assoc_C"/>
</dbReference>
<dbReference type="AlphaFoldDB" id="A0AAV4ZB67"/>
<comment type="catalytic activity">
    <reaction evidence="1">
        <text>ATP + protein L-histidine = ADP + protein N-phospho-L-histidine.</text>
        <dbReference type="EC" id="2.7.13.3"/>
    </reaction>
</comment>
<keyword evidence="6" id="KW-0716">Sensory transduction</keyword>
<dbReference type="InterPro" id="IPR029016">
    <property type="entry name" value="GAF-like_dom_sf"/>
</dbReference>
<reference evidence="19" key="2">
    <citation type="submission" date="2021-08" db="EMBL/GenBank/DDBJ databases">
        <authorList>
            <person name="Tani A."/>
            <person name="Ola A."/>
            <person name="Ogura Y."/>
            <person name="Katsura K."/>
            <person name="Hayashi T."/>
        </authorList>
    </citation>
    <scope>NUCLEOTIDE SEQUENCE</scope>
    <source>
        <strain evidence="19">DSM 21893</strain>
    </source>
</reference>
<evidence type="ECO:0000256" key="4">
    <source>
        <dbReference type="ARBA" id="ARBA00022543"/>
    </source>
</evidence>
<evidence type="ECO:0000256" key="5">
    <source>
        <dbReference type="ARBA" id="ARBA00022553"/>
    </source>
</evidence>
<evidence type="ECO:0000256" key="16">
    <source>
        <dbReference type="ARBA" id="ARBA00023170"/>
    </source>
</evidence>
<accession>A0AAV4ZB67</accession>
<evidence type="ECO:0000256" key="13">
    <source>
        <dbReference type="ARBA" id="ARBA00022840"/>
    </source>
</evidence>
<name>A0AAV4ZB67_9HYPH</name>
<evidence type="ECO:0000313" key="19">
    <source>
        <dbReference type="EMBL" id="GJD41130.1"/>
    </source>
</evidence>
<dbReference type="InterPro" id="IPR036890">
    <property type="entry name" value="HATPase_C_sf"/>
</dbReference>
<keyword evidence="10" id="KW-0677">Repeat</keyword>
<dbReference type="EMBL" id="BPQF01000019">
    <property type="protein sequence ID" value="GJD41130.1"/>
    <property type="molecule type" value="Genomic_DNA"/>
</dbReference>
<keyword evidence="11" id="KW-0547">Nucleotide-binding</keyword>
<dbReference type="Gene3D" id="3.30.565.10">
    <property type="entry name" value="Histidine kinase-like ATPase, C-terminal domain"/>
    <property type="match status" value="1"/>
</dbReference>
<dbReference type="InterPro" id="IPR013656">
    <property type="entry name" value="PAS_4"/>
</dbReference>
<keyword evidence="15" id="KW-0843">Virulence</keyword>
<keyword evidence="4" id="KW-0600">Photoreceptor protein</keyword>
<dbReference type="InterPro" id="IPR013655">
    <property type="entry name" value="PAS_fold_3"/>
</dbReference>
<keyword evidence="13" id="KW-0067">ATP-binding</keyword>